<evidence type="ECO:0000313" key="5">
    <source>
        <dbReference type="Proteomes" id="UP000499080"/>
    </source>
</evidence>
<name>A0A4Y2TNQ9_ARAVE</name>
<proteinExistence type="predicted"/>
<dbReference type="EMBL" id="BGPR01030492">
    <property type="protein sequence ID" value="GBO03051.1"/>
    <property type="molecule type" value="Genomic_DNA"/>
</dbReference>
<dbReference type="Proteomes" id="UP000499080">
    <property type="component" value="Unassembled WGS sequence"/>
</dbReference>
<evidence type="ECO:0000313" key="1">
    <source>
        <dbReference type="EMBL" id="GBO01701.1"/>
    </source>
</evidence>
<evidence type="ECO:0000313" key="3">
    <source>
        <dbReference type="EMBL" id="GBO03043.1"/>
    </source>
</evidence>
<comment type="caution">
    <text evidence="1">The sequence shown here is derived from an EMBL/GenBank/DDBJ whole genome shotgun (WGS) entry which is preliminary data.</text>
</comment>
<protein>
    <submittedName>
        <fullName evidence="1">Uncharacterized protein</fullName>
    </submittedName>
</protein>
<accession>A0A4Y2TNQ9</accession>
<reference evidence="1 5" key="1">
    <citation type="journal article" date="2019" name="Sci. Rep.">
        <title>Orb-weaving spider Araneus ventricosus genome elucidates the spidroin gene catalogue.</title>
        <authorList>
            <person name="Kono N."/>
            <person name="Nakamura H."/>
            <person name="Ohtoshi R."/>
            <person name="Moran D.A.P."/>
            <person name="Shinohara A."/>
            <person name="Yoshida Y."/>
            <person name="Fujiwara M."/>
            <person name="Mori M."/>
            <person name="Tomita M."/>
            <person name="Arakawa K."/>
        </authorList>
    </citation>
    <scope>NUCLEOTIDE SEQUENCE [LARGE SCALE GENOMIC DNA]</scope>
</reference>
<evidence type="ECO:0000313" key="2">
    <source>
        <dbReference type="EMBL" id="GBO01702.1"/>
    </source>
</evidence>
<dbReference type="EMBL" id="BGPR01029724">
    <property type="protein sequence ID" value="GBO01701.1"/>
    <property type="molecule type" value="Genomic_DNA"/>
</dbReference>
<evidence type="ECO:0000313" key="4">
    <source>
        <dbReference type="EMBL" id="GBO03051.1"/>
    </source>
</evidence>
<gene>
    <name evidence="4" type="ORF">AVEN_104731_1</name>
    <name evidence="2" type="ORF">AVEN_16485_1</name>
    <name evidence="1" type="ORF">AVEN_200993_1</name>
    <name evidence="3" type="ORF">AVEN_226889_1</name>
</gene>
<organism evidence="1 5">
    <name type="scientific">Araneus ventricosus</name>
    <name type="common">Orbweaver spider</name>
    <name type="synonym">Epeira ventricosa</name>
    <dbReference type="NCBI Taxonomy" id="182803"/>
    <lineage>
        <taxon>Eukaryota</taxon>
        <taxon>Metazoa</taxon>
        <taxon>Ecdysozoa</taxon>
        <taxon>Arthropoda</taxon>
        <taxon>Chelicerata</taxon>
        <taxon>Arachnida</taxon>
        <taxon>Araneae</taxon>
        <taxon>Araneomorphae</taxon>
        <taxon>Entelegynae</taxon>
        <taxon>Araneoidea</taxon>
        <taxon>Araneidae</taxon>
        <taxon>Araneus</taxon>
    </lineage>
</organism>
<sequence>MKCCFNHQEKKINPEMMMNFHVLKLPDLEEAFLGSLSVSVCERDNSKTQQARWMKFGYVVIIPKLYRVPTEVPYHPFNYRTAAAIFIRVVSRYGKVTMRYGMKPLTAPPGGNGGVSVIISKPVRDRGKQ</sequence>
<dbReference type="AlphaFoldDB" id="A0A4Y2TNQ9"/>
<dbReference type="EMBL" id="BGPR01029725">
    <property type="protein sequence ID" value="GBO01702.1"/>
    <property type="molecule type" value="Genomic_DNA"/>
</dbReference>
<keyword evidence="5" id="KW-1185">Reference proteome</keyword>
<dbReference type="EMBL" id="BGPR01030483">
    <property type="protein sequence ID" value="GBO03043.1"/>
    <property type="molecule type" value="Genomic_DNA"/>
</dbReference>